<feature type="domain" description="Rab-GAP TBC" evidence="3">
    <location>
        <begin position="36"/>
        <end position="323"/>
    </location>
</feature>
<feature type="compositionally biased region" description="Low complexity" evidence="2">
    <location>
        <begin position="769"/>
        <end position="780"/>
    </location>
</feature>
<feature type="region of interest" description="Disordered" evidence="2">
    <location>
        <begin position="863"/>
        <end position="950"/>
    </location>
</feature>
<dbReference type="PANTHER" id="PTHR22957:SF337">
    <property type="entry name" value="TBC1 DOMAIN FAMILY MEMBER 5"/>
    <property type="match status" value="1"/>
</dbReference>
<dbReference type="AlphaFoldDB" id="A0A9P6RHK2"/>
<dbReference type="SUPFAM" id="SSF47923">
    <property type="entry name" value="Ypt/Rab-GAP domain of gyp1p"/>
    <property type="match status" value="2"/>
</dbReference>
<feature type="compositionally biased region" description="Polar residues" evidence="2">
    <location>
        <begin position="533"/>
        <end position="571"/>
    </location>
</feature>
<feature type="compositionally biased region" description="Low complexity" evidence="2">
    <location>
        <begin position="929"/>
        <end position="940"/>
    </location>
</feature>
<dbReference type="OrthoDB" id="27140at2759"/>
<proteinExistence type="predicted"/>
<feature type="region of interest" description="Disordered" evidence="2">
    <location>
        <begin position="705"/>
        <end position="835"/>
    </location>
</feature>
<feature type="compositionally biased region" description="Basic and acidic residues" evidence="2">
    <location>
        <begin position="608"/>
        <end position="617"/>
    </location>
</feature>
<accession>A0A9P6RHK2</accession>
<evidence type="ECO:0000256" key="1">
    <source>
        <dbReference type="ARBA" id="ARBA00022468"/>
    </source>
</evidence>
<dbReference type="Gene3D" id="1.10.472.80">
    <property type="entry name" value="Ypt/Rab-GAP domain of gyp1p, domain 3"/>
    <property type="match status" value="1"/>
</dbReference>
<evidence type="ECO:0000256" key="2">
    <source>
        <dbReference type="SAM" id="MobiDB-lite"/>
    </source>
</evidence>
<dbReference type="Gene3D" id="1.10.8.270">
    <property type="entry name" value="putative rabgap domain of human tbc1 domain family member 14 like domains"/>
    <property type="match status" value="1"/>
</dbReference>
<reference evidence="4" key="1">
    <citation type="journal article" date="2020" name="Fungal Divers.">
        <title>Resolving the Mortierellaceae phylogeny through synthesis of multi-gene phylogenetics and phylogenomics.</title>
        <authorList>
            <person name="Vandepol N."/>
            <person name="Liber J."/>
            <person name="Desiro A."/>
            <person name="Na H."/>
            <person name="Kennedy M."/>
            <person name="Barry K."/>
            <person name="Grigoriev I.V."/>
            <person name="Miller A.N."/>
            <person name="O'Donnell K."/>
            <person name="Stajich J.E."/>
            <person name="Bonito G."/>
        </authorList>
    </citation>
    <scope>NUCLEOTIDE SEQUENCE</scope>
    <source>
        <strain evidence="4">REB-010B</strain>
    </source>
</reference>
<keyword evidence="1" id="KW-0343">GTPase activation</keyword>
<sequence length="950" mass="101830">MNTLKGAWQSWAEVFEDPNLTLDSLKARAVSQNSNLAIDGIRSVCWKVYLSCLPSLELSTWPFAMTKERERYVELRRKYIRAVGADDGPEPDLEVNNPLSLAEDSPWQQFFVDSELRKIIKQDVDRTLPDIDFFRSEKVQEQLNDILFIYCKINHDVSYRQGMHELVAHILWVVSSESVDINADPGSSSDSTLNVMKSVLDSNYIEHDSFALFSSLMRRAKPWYEFSDEGPSSRKLKPNASAQTQPFGRPEVPEPIGKQTPVIEWSLKIFYHLEKVDNELFLHLKSLEIQPQLFGIRWFRLLFGREFPMEDALCLWDGIFAKDPSLNICIFIGLTLLLRIRDDLLEEDFAGCLHKLMRYPAVKDVRIFIPQALTLQKSPNAAGGHEIIRQNNILAGKPVPAPPSLAAEADHGGGHSATQLQHQHGRAGSPSLYSRQQGLHHPQQHHDQTKSSHFSSNGALIQHLPPAALDAIKPVADGFAHVTKNVLESKGGAAINKAISDMRKNTQSYIRKANSPTPSPTTANFPPMFDQVAASNSKPAPSTLPTATQQRSAQSTSKPHPTGVASSTSTDKQLQLQLGQIVAKALVILETEFLSSSSSASPPSDSEDSTKVKEDGSKTSSKAALAAISGLEHVRDILLGFSKDVNPLVIETGMLESSVNAAGENTQGGNGGRPTSTATPPILANKPQLDLPGAVTNAAQRKPINATATTTTTKIGQSSPSLARAGSPIRSTYDTPNDERSLSRASSLNSGIVSATGQSRDVDVLPQYSTTPTSTPLSGSEIYVPTPPPPVITPKPFSFDDLIEDTNTDSGRSTSPSLSGSRRGANSGVAAGGGGGGSALLGAKLKSPRSSLAHKQFSWMLSDEDSHSAGSGAGPLSGAGGGSVHSSPSGSSLSSISKGAGSGGGLRPAAEIISPSATTTRIKIDPLAGSVSKRSGSGSSTMQEDDPLRM</sequence>
<gene>
    <name evidence="4" type="primary">TBC1D5</name>
    <name evidence="4" type="ORF">BGZ99_004871</name>
</gene>
<dbReference type="Pfam" id="PF00566">
    <property type="entry name" value="RabGAP-TBC"/>
    <property type="match status" value="2"/>
</dbReference>
<dbReference type="Proteomes" id="UP000738325">
    <property type="component" value="Unassembled WGS sequence"/>
</dbReference>
<feature type="region of interest" description="Disordered" evidence="2">
    <location>
        <begin position="399"/>
        <end position="455"/>
    </location>
</feature>
<organism evidence="4 5">
    <name type="scientific">Dissophora globulifera</name>
    <dbReference type="NCBI Taxonomy" id="979702"/>
    <lineage>
        <taxon>Eukaryota</taxon>
        <taxon>Fungi</taxon>
        <taxon>Fungi incertae sedis</taxon>
        <taxon>Mucoromycota</taxon>
        <taxon>Mortierellomycotina</taxon>
        <taxon>Mortierellomycetes</taxon>
        <taxon>Mortierellales</taxon>
        <taxon>Mortierellaceae</taxon>
        <taxon>Dissophora</taxon>
    </lineage>
</organism>
<dbReference type="PROSITE" id="PS50086">
    <property type="entry name" value="TBC_RABGAP"/>
    <property type="match status" value="1"/>
</dbReference>
<evidence type="ECO:0000259" key="3">
    <source>
        <dbReference type="PROSITE" id="PS50086"/>
    </source>
</evidence>
<dbReference type="InterPro" id="IPR035969">
    <property type="entry name" value="Rab-GAP_TBC_sf"/>
</dbReference>
<dbReference type="GO" id="GO:0005096">
    <property type="term" value="F:GTPase activator activity"/>
    <property type="evidence" value="ECO:0007669"/>
    <property type="project" value="UniProtKB-KW"/>
</dbReference>
<dbReference type="FunFam" id="1.10.8.270:FF:000031">
    <property type="entry name" value="TBC1 domain family member 5"/>
    <property type="match status" value="1"/>
</dbReference>
<comment type="caution">
    <text evidence="4">The sequence shown here is derived from an EMBL/GenBank/DDBJ whole genome shotgun (WGS) entry which is preliminary data.</text>
</comment>
<feature type="compositionally biased region" description="Polar residues" evidence="2">
    <location>
        <begin position="509"/>
        <end position="524"/>
    </location>
</feature>
<feature type="region of interest" description="Disordered" evidence="2">
    <location>
        <begin position="594"/>
        <end position="620"/>
    </location>
</feature>
<evidence type="ECO:0000313" key="4">
    <source>
        <dbReference type="EMBL" id="KAG0319868.1"/>
    </source>
</evidence>
<feature type="compositionally biased region" description="Polar residues" evidence="2">
    <location>
        <begin position="743"/>
        <end position="759"/>
    </location>
</feature>
<feature type="compositionally biased region" description="Gly residues" evidence="2">
    <location>
        <begin position="871"/>
        <end position="883"/>
    </location>
</feature>
<dbReference type="FunFam" id="1.10.472.80:FF:000038">
    <property type="entry name" value="TBC1 domain family member 5"/>
    <property type="match status" value="1"/>
</dbReference>
<dbReference type="PANTHER" id="PTHR22957">
    <property type="entry name" value="TBC1 DOMAIN FAMILY MEMBER GTPASE-ACTIVATING PROTEIN"/>
    <property type="match status" value="1"/>
</dbReference>
<feature type="compositionally biased region" description="Low complexity" evidence="2">
    <location>
        <begin position="884"/>
        <end position="899"/>
    </location>
</feature>
<keyword evidence="5" id="KW-1185">Reference proteome</keyword>
<feature type="region of interest" description="Disordered" evidence="2">
    <location>
        <begin position="509"/>
        <end position="571"/>
    </location>
</feature>
<dbReference type="InterPro" id="IPR000195">
    <property type="entry name" value="Rab-GAP-TBC_dom"/>
</dbReference>
<name>A0A9P6RHK2_9FUNG</name>
<feature type="compositionally biased region" description="Low complexity" evidence="2">
    <location>
        <begin position="810"/>
        <end position="829"/>
    </location>
</feature>
<evidence type="ECO:0000313" key="5">
    <source>
        <dbReference type="Proteomes" id="UP000738325"/>
    </source>
</evidence>
<feature type="compositionally biased region" description="Low complexity" evidence="2">
    <location>
        <begin position="595"/>
        <end position="604"/>
    </location>
</feature>
<dbReference type="EMBL" id="JAAAIP010000306">
    <property type="protein sequence ID" value="KAG0319868.1"/>
    <property type="molecule type" value="Genomic_DNA"/>
</dbReference>
<protein>
    <submittedName>
        <fullName evidence="4">TBC1 domain, member 5</fullName>
    </submittedName>
</protein>
<feature type="region of interest" description="Disordered" evidence="2">
    <location>
        <begin position="227"/>
        <end position="255"/>
    </location>
</feature>
<dbReference type="SMART" id="SM00164">
    <property type="entry name" value="TBC"/>
    <property type="match status" value="1"/>
</dbReference>
<feature type="region of interest" description="Disordered" evidence="2">
    <location>
        <begin position="661"/>
        <end position="680"/>
    </location>
</feature>